<evidence type="ECO:0000313" key="2">
    <source>
        <dbReference type="Proteomes" id="UP000254939"/>
    </source>
</evidence>
<proteinExistence type="predicted"/>
<evidence type="ECO:0000313" key="1">
    <source>
        <dbReference type="EMBL" id="RDJ05076.1"/>
    </source>
</evidence>
<dbReference type="Proteomes" id="UP000254939">
    <property type="component" value="Unassembled WGS sequence"/>
</dbReference>
<gene>
    <name evidence="1" type="ORF">B5K06_26260</name>
</gene>
<sequence>MAAGPTSIDELVEELAAIEHERWAHWQQYMHSEAERQPDGSLLIPAALVERWERQIKTDYDQLPEDERESDREQVMKYLPLVQKFFTGEPS</sequence>
<protein>
    <submittedName>
        <fullName evidence="1">Uncharacterized protein</fullName>
    </submittedName>
</protein>
<dbReference type="AlphaFoldDB" id="A0A370KHS2"/>
<reference evidence="1 2" key="1">
    <citation type="submission" date="2017-03" db="EMBL/GenBank/DDBJ databases">
        <title>Genome analysis of Rhizobial strains effectives or ineffectives for nitrogen fixation isolated from bean seeds.</title>
        <authorList>
            <person name="Peralta H."/>
            <person name="Aguilar-Vera A."/>
            <person name="Mora Y."/>
            <person name="Vargas-Lagunas C."/>
            <person name="Girard L."/>
            <person name="Mora J."/>
        </authorList>
    </citation>
    <scope>NUCLEOTIDE SEQUENCE [LARGE SCALE GENOMIC DNA]</scope>
    <source>
        <strain evidence="1 2">CCGM3</strain>
    </source>
</reference>
<comment type="caution">
    <text evidence="1">The sequence shown here is derived from an EMBL/GenBank/DDBJ whole genome shotgun (WGS) entry which is preliminary data.</text>
</comment>
<organism evidence="1 2">
    <name type="scientific">Rhizobium grahamii</name>
    <dbReference type="NCBI Taxonomy" id="1120045"/>
    <lineage>
        <taxon>Bacteria</taxon>
        <taxon>Pseudomonadati</taxon>
        <taxon>Pseudomonadota</taxon>
        <taxon>Alphaproteobacteria</taxon>
        <taxon>Hyphomicrobiales</taxon>
        <taxon>Rhizobiaceae</taxon>
        <taxon>Rhizobium/Agrobacterium group</taxon>
        <taxon>Rhizobium</taxon>
    </lineage>
</organism>
<dbReference type="OrthoDB" id="9133858at2"/>
<dbReference type="RefSeq" id="WP_114715069.1">
    <property type="nucleotide sequence ID" value="NZ_KZ857266.1"/>
</dbReference>
<name>A0A370KHS2_9HYPH</name>
<accession>A0A370KHS2</accession>
<dbReference type="EMBL" id="NAAC01000033">
    <property type="protein sequence ID" value="RDJ05076.1"/>
    <property type="molecule type" value="Genomic_DNA"/>
</dbReference>